<keyword evidence="1" id="KW-0472">Membrane</keyword>
<keyword evidence="1" id="KW-1133">Transmembrane helix</keyword>
<name>J9D4C9_EDHAE</name>
<evidence type="ECO:0000313" key="2">
    <source>
        <dbReference type="EMBL" id="EJW02409.1"/>
    </source>
</evidence>
<accession>J9D4C9</accession>
<keyword evidence="1" id="KW-0812">Transmembrane</keyword>
<reference evidence="2 3" key="1">
    <citation type="submission" date="2011-08" db="EMBL/GenBank/DDBJ databases">
        <authorList>
            <person name="Liu Z.J."/>
            <person name="Shi F.L."/>
            <person name="Lu J.Q."/>
            <person name="Li M."/>
            <person name="Wang Z.L."/>
        </authorList>
    </citation>
    <scope>NUCLEOTIDE SEQUENCE [LARGE SCALE GENOMIC DNA]</scope>
    <source>
        <strain evidence="2 3">USNM 41457</strain>
    </source>
</reference>
<evidence type="ECO:0000256" key="1">
    <source>
        <dbReference type="SAM" id="Phobius"/>
    </source>
</evidence>
<feature type="transmembrane region" description="Helical" evidence="1">
    <location>
        <begin position="32"/>
        <end position="51"/>
    </location>
</feature>
<protein>
    <submittedName>
        <fullName evidence="2">Uncharacterized protein</fullName>
    </submittedName>
</protein>
<sequence length="110" mass="13073">MEIFIAVLAYFFYVYSFEILEVLHESRIVCSLDIKSINLCILTHIMHVYIFSRCQFSIKNPKNVILVCFFQILLIAVYLYSGSRNLKDSHTIKFTMILVFKNIKICYHDY</sequence>
<keyword evidence="3" id="KW-1185">Reference proteome</keyword>
<dbReference type="HOGENOM" id="CLU_2171024_0_0_1"/>
<evidence type="ECO:0000313" key="3">
    <source>
        <dbReference type="Proteomes" id="UP000003163"/>
    </source>
</evidence>
<dbReference type="VEuPathDB" id="MicrosporidiaDB:EDEG_03168"/>
<comment type="caution">
    <text evidence="2">The sequence shown here is derived from an EMBL/GenBank/DDBJ whole genome shotgun (WGS) entry which is preliminary data.</text>
</comment>
<proteinExistence type="predicted"/>
<feature type="transmembrane region" description="Helical" evidence="1">
    <location>
        <begin position="63"/>
        <end position="81"/>
    </location>
</feature>
<dbReference type="InParanoid" id="J9D4C9"/>
<dbReference type="EMBL" id="AFBI03000073">
    <property type="protein sequence ID" value="EJW02409.1"/>
    <property type="molecule type" value="Genomic_DNA"/>
</dbReference>
<dbReference type="AlphaFoldDB" id="J9D4C9"/>
<dbReference type="Proteomes" id="UP000003163">
    <property type="component" value="Unassembled WGS sequence"/>
</dbReference>
<reference evidence="3" key="2">
    <citation type="submission" date="2015-07" db="EMBL/GenBank/DDBJ databases">
        <title>Contrasting host-pathogen interactions and genome evolution in two generalist and specialist microsporidian pathogens of mosquitoes.</title>
        <authorList>
            <consortium name="The Broad Institute Genomics Platform"/>
            <consortium name="The Broad Institute Genome Sequencing Center for Infectious Disease"/>
            <person name="Cuomo C.A."/>
            <person name="Sanscrainte N.D."/>
            <person name="Goldberg J.M."/>
            <person name="Heiman D."/>
            <person name="Young S."/>
            <person name="Zeng Q."/>
            <person name="Becnel J.J."/>
            <person name="Birren B.W."/>
        </authorList>
    </citation>
    <scope>NUCLEOTIDE SEQUENCE [LARGE SCALE GENOMIC DNA]</scope>
    <source>
        <strain evidence="3">USNM 41457</strain>
    </source>
</reference>
<gene>
    <name evidence="2" type="ORF">EDEG_03168</name>
</gene>
<organism evidence="2 3">
    <name type="scientific">Edhazardia aedis (strain USNM 41457)</name>
    <name type="common">Microsporidian parasite</name>
    <dbReference type="NCBI Taxonomy" id="1003232"/>
    <lineage>
        <taxon>Eukaryota</taxon>
        <taxon>Fungi</taxon>
        <taxon>Fungi incertae sedis</taxon>
        <taxon>Microsporidia</taxon>
        <taxon>Edhazardia</taxon>
    </lineage>
</organism>